<evidence type="ECO:0000313" key="3">
    <source>
        <dbReference type="EMBL" id="KXS33409.1"/>
    </source>
</evidence>
<evidence type="ECO:0000313" key="4">
    <source>
        <dbReference type="Proteomes" id="UP000070578"/>
    </source>
</evidence>
<gene>
    <name evidence="3" type="ORF">AWT59_0435</name>
</gene>
<feature type="signal peptide" evidence="2">
    <location>
        <begin position="1"/>
        <end position="19"/>
    </location>
</feature>
<evidence type="ECO:0008006" key="5">
    <source>
        <dbReference type="Google" id="ProtNLM"/>
    </source>
</evidence>
<evidence type="ECO:0000256" key="2">
    <source>
        <dbReference type="SAM" id="SignalP"/>
    </source>
</evidence>
<feature type="compositionally biased region" description="Low complexity" evidence="1">
    <location>
        <begin position="332"/>
        <end position="344"/>
    </location>
</feature>
<name>A0A139BWP4_9PROT</name>
<keyword evidence="2" id="KW-0732">Signal</keyword>
<dbReference type="AlphaFoldDB" id="A0A139BWP4"/>
<evidence type="ECO:0000256" key="1">
    <source>
        <dbReference type="SAM" id="MobiDB-lite"/>
    </source>
</evidence>
<dbReference type="Proteomes" id="UP000070578">
    <property type="component" value="Unassembled WGS sequence"/>
</dbReference>
<comment type="caution">
    <text evidence="3">The sequence shown here is derived from an EMBL/GenBank/DDBJ whole genome shotgun (WGS) entry which is preliminary data.</text>
</comment>
<organism evidence="3 4">
    <name type="scientific">Candidatus Gallionella acididurans</name>
    <dbReference type="NCBI Taxonomy" id="1796491"/>
    <lineage>
        <taxon>Bacteria</taxon>
        <taxon>Pseudomonadati</taxon>
        <taxon>Pseudomonadota</taxon>
        <taxon>Betaproteobacteria</taxon>
        <taxon>Nitrosomonadales</taxon>
        <taxon>Gallionellaceae</taxon>
        <taxon>Gallionella</taxon>
    </lineage>
</organism>
<dbReference type="InterPro" id="IPR029058">
    <property type="entry name" value="AB_hydrolase_fold"/>
</dbReference>
<sequence length="394" mass="42322">MRFISRYPAPCFITGAALAAILLGGCTPFAKKPQVDQAQVKQFADRGYDSGIDYETSTTRSAPDAGNMTFHITVIQPVPEGKYPLVIYLPGLGESADAAANMRGAWAKSGYVVLSLQPLKSDEDVWSSDAARTRDYTFLRHEMYSSGIVSERLDILSRLLAYLKQQAASNDPVVQHMDLSRIAIAGFDIGAYSAMLVAGEAPQNISFAGLPLRVGGVIALSPYADFTGSDFEVRYQKINMPVLSVTSDTDSDMRGSVPPSLHQAPFRYMPPGNKYLLVLSGASHAVIGNEDLSKPASPGSDNPQSESGGSDGDSDSGDSNRHRKKSSGGQSGAASASVRGAAGSPTRRAMLEVASEQISTAFLNAYIKNDRYSQSWLKNDAQSWLKKMGRIEEK</sequence>
<proteinExistence type="predicted"/>
<feature type="chain" id="PRO_5007484016" description="Alpha/beta hydrolase" evidence="2">
    <location>
        <begin position="20"/>
        <end position="394"/>
    </location>
</feature>
<dbReference type="PROSITE" id="PS51257">
    <property type="entry name" value="PROKAR_LIPOPROTEIN"/>
    <property type="match status" value="1"/>
</dbReference>
<feature type="region of interest" description="Disordered" evidence="1">
    <location>
        <begin position="289"/>
        <end position="347"/>
    </location>
</feature>
<dbReference type="SUPFAM" id="SSF53474">
    <property type="entry name" value="alpha/beta-Hydrolases"/>
    <property type="match status" value="1"/>
</dbReference>
<reference evidence="3 4" key="1">
    <citation type="submission" date="2016-02" db="EMBL/GenBank/DDBJ databases">
        <authorList>
            <person name="Wen L."/>
            <person name="He K."/>
            <person name="Yang H."/>
        </authorList>
    </citation>
    <scope>NUCLEOTIDE SEQUENCE [LARGE SCALE GENOMIC DNA]</scope>
    <source>
        <strain evidence="3">ShG14-8</strain>
    </source>
</reference>
<protein>
    <recommendedName>
        <fullName evidence="5">Alpha/beta hydrolase</fullName>
    </recommendedName>
</protein>
<dbReference type="EMBL" id="LSLI01000006">
    <property type="protein sequence ID" value="KXS33409.1"/>
    <property type="molecule type" value="Genomic_DNA"/>
</dbReference>
<dbReference type="Gene3D" id="3.40.50.1820">
    <property type="entry name" value="alpha/beta hydrolase"/>
    <property type="match status" value="1"/>
</dbReference>
<reference evidence="3 4" key="2">
    <citation type="submission" date="2016-03" db="EMBL/GenBank/DDBJ databases">
        <title>New uncultured bacterium of the family Gallionellaceae from acid mine drainage: description and reconstruction of genome based on metagenomic analysis of microbial community.</title>
        <authorList>
            <person name="Kadnikov V."/>
            <person name="Ivasenko D."/>
            <person name="Beletsky A."/>
            <person name="Mardanov A."/>
            <person name="Danilova E."/>
            <person name="Pimenov N."/>
            <person name="Karnachuk O."/>
            <person name="Ravin N."/>
        </authorList>
    </citation>
    <scope>NUCLEOTIDE SEQUENCE [LARGE SCALE GENOMIC DNA]</scope>
    <source>
        <strain evidence="3">ShG14-8</strain>
    </source>
</reference>
<accession>A0A139BWP4</accession>